<dbReference type="Proteomes" id="UP000198253">
    <property type="component" value="Chromosome I"/>
</dbReference>
<evidence type="ECO:0000259" key="1">
    <source>
        <dbReference type="Pfam" id="PF12680"/>
    </source>
</evidence>
<evidence type="ECO:0000313" key="3">
    <source>
        <dbReference type="Proteomes" id="UP000198253"/>
    </source>
</evidence>
<sequence length="110" mass="12223">MDAAVPSVIRDYFDASASRDVERVVGLFTEDAVVVDENETRRGRSEIRAWQEGPASRYEYTTELRRVEPAGADAFLVSGRIEGNFPGGTADLIWRFTLSGDRISQLEIAP</sequence>
<dbReference type="EMBL" id="LT607413">
    <property type="protein sequence ID" value="SCE67813.1"/>
    <property type="molecule type" value="Genomic_DNA"/>
</dbReference>
<dbReference type="InParanoid" id="A0A1C4U7U7"/>
<evidence type="ECO:0000313" key="2">
    <source>
        <dbReference type="EMBL" id="SCE67813.1"/>
    </source>
</evidence>
<dbReference type="Gene3D" id="3.10.450.50">
    <property type="match status" value="1"/>
</dbReference>
<name>A0A1C4U7U7_MICEC</name>
<dbReference type="Pfam" id="PF12680">
    <property type="entry name" value="SnoaL_2"/>
    <property type="match status" value="1"/>
</dbReference>
<keyword evidence="3" id="KW-1185">Reference proteome</keyword>
<reference evidence="3" key="1">
    <citation type="submission" date="2016-06" db="EMBL/GenBank/DDBJ databases">
        <authorList>
            <person name="Varghese N."/>
            <person name="Submissions Spin"/>
        </authorList>
    </citation>
    <scope>NUCLEOTIDE SEQUENCE [LARGE SCALE GENOMIC DNA]</scope>
    <source>
        <strain evidence="3">DSM 43816</strain>
    </source>
</reference>
<proteinExistence type="predicted"/>
<organism evidence="2 3">
    <name type="scientific">Micromonospora echinospora</name>
    <name type="common">Micromonospora purpurea</name>
    <dbReference type="NCBI Taxonomy" id="1877"/>
    <lineage>
        <taxon>Bacteria</taxon>
        <taxon>Bacillati</taxon>
        <taxon>Actinomycetota</taxon>
        <taxon>Actinomycetes</taxon>
        <taxon>Micromonosporales</taxon>
        <taxon>Micromonosporaceae</taxon>
        <taxon>Micromonospora</taxon>
    </lineage>
</organism>
<dbReference type="RefSeq" id="WP_088979847.1">
    <property type="nucleotide sequence ID" value="NZ_LT607413.1"/>
</dbReference>
<feature type="domain" description="SnoaL-like" evidence="1">
    <location>
        <begin position="9"/>
        <end position="104"/>
    </location>
</feature>
<dbReference type="AlphaFoldDB" id="A0A1C4U7U7"/>
<accession>A0A1C4U7U7</accession>
<dbReference type="SUPFAM" id="SSF54427">
    <property type="entry name" value="NTF2-like"/>
    <property type="match status" value="1"/>
</dbReference>
<dbReference type="OrthoDB" id="8684708at2"/>
<protein>
    <recommendedName>
        <fullName evidence="1">SnoaL-like domain-containing protein</fullName>
    </recommendedName>
</protein>
<dbReference type="InterPro" id="IPR037401">
    <property type="entry name" value="SnoaL-like"/>
</dbReference>
<gene>
    <name evidence="2" type="ORF">GA0070618_0094</name>
</gene>
<dbReference type="InterPro" id="IPR032710">
    <property type="entry name" value="NTF2-like_dom_sf"/>
</dbReference>